<organism evidence="5 6">
    <name type="scientific">Ascobolus immersus RN42</name>
    <dbReference type="NCBI Taxonomy" id="1160509"/>
    <lineage>
        <taxon>Eukaryota</taxon>
        <taxon>Fungi</taxon>
        <taxon>Dikarya</taxon>
        <taxon>Ascomycota</taxon>
        <taxon>Pezizomycotina</taxon>
        <taxon>Pezizomycetes</taxon>
        <taxon>Pezizales</taxon>
        <taxon>Ascobolaceae</taxon>
        <taxon>Ascobolus</taxon>
    </lineage>
</organism>
<sequence length="210" mass="22610">PAYLDLRIAKIHHITPHPTREKLYLSALAVGDPPNHPLHLAAQKVFADLGITVPDGVESYRSVVSGLREFYGLEQLRGRRVVAVCNLKAVKLGGVESTAMVLAADNSEGEKAPTKVELVSPPEGSVGSGVEFEGYELPAGAGGRPEVIKGKKYWEHLVGGLRTDGEGRVVFDGERVGAEGFREHKMEGQRKLGRAGGWCRVETLVNSAVH</sequence>
<dbReference type="InterPro" id="IPR002547">
    <property type="entry name" value="tRNA-bd_dom"/>
</dbReference>
<reference evidence="5 6" key="1">
    <citation type="journal article" date="2018" name="Nat. Ecol. Evol.">
        <title>Pezizomycetes genomes reveal the molecular basis of ectomycorrhizal truffle lifestyle.</title>
        <authorList>
            <person name="Murat C."/>
            <person name="Payen T."/>
            <person name="Noel B."/>
            <person name="Kuo A."/>
            <person name="Morin E."/>
            <person name="Chen J."/>
            <person name="Kohler A."/>
            <person name="Krizsan K."/>
            <person name="Balestrini R."/>
            <person name="Da Silva C."/>
            <person name="Montanini B."/>
            <person name="Hainaut M."/>
            <person name="Levati E."/>
            <person name="Barry K.W."/>
            <person name="Belfiori B."/>
            <person name="Cichocki N."/>
            <person name="Clum A."/>
            <person name="Dockter R.B."/>
            <person name="Fauchery L."/>
            <person name="Guy J."/>
            <person name="Iotti M."/>
            <person name="Le Tacon F."/>
            <person name="Lindquist E.A."/>
            <person name="Lipzen A."/>
            <person name="Malagnac F."/>
            <person name="Mello A."/>
            <person name="Molinier V."/>
            <person name="Miyauchi S."/>
            <person name="Poulain J."/>
            <person name="Riccioni C."/>
            <person name="Rubini A."/>
            <person name="Sitrit Y."/>
            <person name="Splivallo R."/>
            <person name="Traeger S."/>
            <person name="Wang M."/>
            <person name="Zifcakova L."/>
            <person name="Wipf D."/>
            <person name="Zambonelli A."/>
            <person name="Paolocci F."/>
            <person name="Nowrousian M."/>
            <person name="Ottonello S."/>
            <person name="Baldrian P."/>
            <person name="Spatafora J.W."/>
            <person name="Henrissat B."/>
            <person name="Nagy L.G."/>
            <person name="Aury J.M."/>
            <person name="Wincker P."/>
            <person name="Grigoriev I.V."/>
            <person name="Bonfante P."/>
            <person name="Martin F.M."/>
        </authorList>
    </citation>
    <scope>NUCLEOTIDE SEQUENCE [LARGE SCALE GENOMIC DNA]</scope>
    <source>
        <strain evidence="5 6">RN42</strain>
    </source>
</reference>
<evidence type="ECO:0000313" key="6">
    <source>
        <dbReference type="Proteomes" id="UP000275078"/>
    </source>
</evidence>
<dbReference type="EMBL" id="ML119724">
    <property type="protein sequence ID" value="RPA77571.1"/>
    <property type="molecule type" value="Genomic_DNA"/>
</dbReference>
<feature type="non-terminal residue" evidence="5">
    <location>
        <position position="1"/>
    </location>
</feature>
<proteinExistence type="predicted"/>
<evidence type="ECO:0000259" key="4">
    <source>
        <dbReference type="PROSITE" id="PS50886"/>
    </source>
</evidence>
<dbReference type="Gene3D" id="2.40.50.140">
    <property type="entry name" value="Nucleic acid-binding proteins"/>
    <property type="match status" value="1"/>
</dbReference>
<evidence type="ECO:0000313" key="5">
    <source>
        <dbReference type="EMBL" id="RPA77571.1"/>
    </source>
</evidence>
<dbReference type="STRING" id="1160509.A0A3N4I040"/>
<keyword evidence="1 3" id="KW-0820">tRNA-binding</keyword>
<dbReference type="GO" id="GO:0000049">
    <property type="term" value="F:tRNA binding"/>
    <property type="evidence" value="ECO:0007669"/>
    <property type="project" value="UniProtKB-UniRule"/>
</dbReference>
<dbReference type="InterPro" id="IPR012340">
    <property type="entry name" value="NA-bd_OB-fold"/>
</dbReference>
<dbReference type="PANTHER" id="PTHR11586:SF33">
    <property type="entry name" value="AMINOACYL TRNA SYNTHASE COMPLEX-INTERACTING MULTIFUNCTIONAL PROTEIN 1"/>
    <property type="match status" value="1"/>
</dbReference>
<protein>
    <submittedName>
        <fullName evidence="5">Nucleic acid-binding protein</fullName>
    </submittedName>
</protein>
<dbReference type="Proteomes" id="UP000275078">
    <property type="component" value="Unassembled WGS sequence"/>
</dbReference>
<dbReference type="PANTHER" id="PTHR11586">
    <property type="entry name" value="TRNA-AMINOACYLATION COFACTOR ARC1 FAMILY MEMBER"/>
    <property type="match status" value="1"/>
</dbReference>
<evidence type="ECO:0000256" key="3">
    <source>
        <dbReference type="PROSITE-ProRule" id="PRU00209"/>
    </source>
</evidence>
<keyword evidence="2 3" id="KW-0694">RNA-binding</keyword>
<gene>
    <name evidence="5" type="ORF">BJ508DRAFT_212721</name>
</gene>
<name>A0A3N4I040_ASCIM</name>
<feature type="domain" description="TRNA-binding" evidence="4">
    <location>
        <begin position="1"/>
        <end position="133"/>
    </location>
</feature>
<accession>A0A3N4I040</accession>
<keyword evidence="6" id="KW-1185">Reference proteome</keyword>
<dbReference type="SUPFAM" id="SSF50249">
    <property type="entry name" value="Nucleic acid-binding proteins"/>
    <property type="match status" value="1"/>
</dbReference>
<dbReference type="InterPro" id="IPR051270">
    <property type="entry name" value="Tyrosine-tRNA_ligase_regulator"/>
</dbReference>
<dbReference type="PROSITE" id="PS50886">
    <property type="entry name" value="TRBD"/>
    <property type="match status" value="1"/>
</dbReference>
<dbReference type="OrthoDB" id="19141at2759"/>
<dbReference type="AlphaFoldDB" id="A0A3N4I040"/>
<dbReference type="Pfam" id="PF01588">
    <property type="entry name" value="tRNA_bind"/>
    <property type="match status" value="1"/>
</dbReference>
<dbReference type="GO" id="GO:0017102">
    <property type="term" value="C:methionyl glutamyl tRNA synthetase complex"/>
    <property type="evidence" value="ECO:0007669"/>
    <property type="project" value="TreeGrafter"/>
</dbReference>
<evidence type="ECO:0000256" key="2">
    <source>
        <dbReference type="ARBA" id="ARBA00022884"/>
    </source>
</evidence>
<evidence type="ECO:0000256" key="1">
    <source>
        <dbReference type="ARBA" id="ARBA00022555"/>
    </source>
</evidence>